<proteinExistence type="predicted"/>
<sequence>MAVLTRSTLIAFFWLGDSKWTLVDSKLEYPVTCVVHCRDSFVAIGSLREISMFSGNNTDGVALLTASPSLLMPPPAHIYQRSYLDMNNKMHLVSTILRVRYEIVTYKWFVAISSLKEISIFSGSNSDGVAPLTASPFLLVLPFAHIYQHSYLDMNGERYLFNGCHFACDQLDKNSWCSKVEDAEDTSFFVSNISISNWNRVYLYEPMLCHQDQEDTNDRHLQMVDITDIRFASLQPHHSCPCISPDTNVTFYPAMTRGGPRIGPQF</sequence>
<dbReference type="Gramene" id="ORUFI04G03090.1">
    <property type="protein sequence ID" value="ORUFI04G03090.1"/>
    <property type="gene ID" value="ORUFI04G03090"/>
</dbReference>
<protein>
    <recommendedName>
        <fullName evidence="4">DUF295 domain-containing protein</fullName>
    </recommendedName>
</protein>
<name>A0A0E0P5A9_ORYRU</name>
<dbReference type="HOGENOM" id="CLU_096239_0_0_1"/>
<evidence type="ECO:0008006" key="4">
    <source>
        <dbReference type="Google" id="ProtNLM"/>
    </source>
</evidence>
<dbReference type="STRING" id="4529.A0A0E0P5A9"/>
<dbReference type="Proteomes" id="UP000008022">
    <property type="component" value="Unassembled WGS sequence"/>
</dbReference>
<evidence type="ECO:0000313" key="2">
    <source>
        <dbReference type="EnsemblPlants" id="ORUFI04G03090.1"/>
    </source>
</evidence>
<feature type="signal peptide" evidence="1">
    <location>
        <begin position="1"/>
        <end position="18"/>
    </location>
</feature>
<dbReference type="AlphaFoldDB" id="A0A0E0P5A9"/>
<keyword evidence="1" id="KW-0732">Signal</keyword>
<evidence type="ECO:0000256" key="1">
    <source>
        <dbReference type="SAM" id="SignalP"/>
    </source>
</evidence>
<evidence type="ECO:0000313" key="3">
    <source>
        <dbReference type="Proteomes" id="UP000008022"/>
    </source>
</evidence>
<feature type="chain" id="PRO_5002369533" description="DUF295 domain-containing protein" evidence="1">
    <location>
        <begin position="19"/>
        <end position="266"/>
    </location>
</feature>
<keyword evidence="3" id="KW-1185">Reference proteome</keyword>
<reference evidence="3" key="1">
    <citation type="submission" date="2013-06" db="EMBL/GenBank/DDBJ databases">
        <authorList>
            <person name="Zhao Q."/>
        </authorList>
    </citation>
    <scope>NUCLEOTIDE SEQUENCE</scope>
    <source>
        <strain evidence="3">cv. W1943</strain>
    </source>
</reference>
<reference evidence="2" key="2">
    <citation type="submission" date="2015-06" db="UniProtKB">
        <authorList>
            <consortium name="EnsemblPlants"/>
        </authorList>
    </citation>
    <scope>IDENTIFICATION</scope>
</reference>
<accession>A0A0E0P5A9</accession>
<dbReference type="OMA" id="RVYLYEP"/>
<dbReference type="EnsemblPlants" id="ORUFI04G03090.1">
    <property type="protein sequence ID" value="ORUFI04G03090.1"/>
    <property type="gene ID" value="ORUFI04G03090"/>
</dbReference>
<organism evidence="2 3">
    <name type="scientific">Oryza rufipogon</name>
    <name type="common">Brownbeard rice</name>
    <name type="synonym">Asian wild rice</name>
    <dbReference type="NCBI Taxonomy" id="4529"/>
    <lineage>
        <taxon>Eukaryota</taxon>
        <taxon>Viridiplantae</taxon>
        <taxon>Streptophyta</taxon>
        <taxon>Embryophyta</taxon>
        <taxon>Tracheophyta</taxon>
        <taxon>Spermatophyta</taxon>
        <taxon>Magnoliopsida</taxon>
        <taxon>Liliopsida</taxon>
        <taxon>Poales</taxon>
        <taxon>Poaceae</taxon>
        <taxon>BOP clade</taxon>
        <taxon>Oryzoideae</taxon>
        <taxon>Oryzeae</taxon>
        <taxon>Oryzinae</taxon>
        <taxon>Oryza</taxon>
    </lineage>
</organism>